<gene>
    <name evidence="1" type="ORF">Pka01_31020</name>
</gene>
<evidence type="ECO:0000313" key="2">
    <source>
        <dbReference type="Proteomes" id="UP000630097"/>
    </source>
</evidence>
<dbReference type="Proteomes" id="UP000630097">
    <property type="component" value="Unassembled WGS sequence"/>
</dbReference>
<dbReference type="Gene3D" id="3.30.230.10">
    <property type="match status" value="1"/>
</dbReference>
<dbReference type="InterPro" id="IPR020568">
    <property type="entry name" value="Ribosomal_Su5_D2-typ_SF"/>
</dbReference>
<dbReference type="SUPFAM" id="SSF54211">
    <property type="entry name" value="Ribosomal protein S5 domain 2-like"/>
    <property type="match status" value="1"/>
</dbReference>
<proteinExistence type="predicted"/>
<keyword evidence="2" id="KW-1185">Reference proteome</keyword>
<accession>A0A8J3M609</accession>
<comment type="caution">
    <text evidence="1">The sequence shown here is derived from an EMBL/GenBank/DDBJ whole genome shotgun (WGS) entry which is preliminary data.</text>
</comment>
<name>A0A8J3M609_9ACTN</name>
<evidence type="ECO:0000313" key="1">
    <source>
        <dbReference type="EMBL" id="GIG79975.1"/>
    </source>
</evidence>
<dbReference type="AlphaFoldDB" id="A0A8J3M609"/>
<dbReference type="RefSeq" id="WP_203883410.1">
    <property type="nucleotide sequence ID" value="NZ_BAABHH010000005.1"/>
</dbReference>
<reference evidence="1 2" key="1">
    <citation type="submission" date="2021-01" db="EMBL/GenBank/DDBJ databases">
        <title>Whole genome shotgun sequence of Planotetraspora kaengkrachanensis NBRC 104272.</title>
        <authorList>
            <person name="Komaki H."/>
            <person name="Tamura T."/>
        </authorList>
    </citation>
    <scope>NUCLEOTIDE SEQUENCE [LARGE SCALE GENOMIC DNA]</scope>
    <source>
        <strain evidence="1 2">NBRC 104272</strain>
    </source>
</reference>
<sequence>MTHASTRSAVVIGGTGHVLGIEADAAPGDGELRLIGLPEPSVWPTRARVRAAILNGGMAWGEARVTVSVCPTLPTYGSAADLALAVAALAAAGVVPPEQIARVMFLGELGLNGVIRQVRGVLPAIHTAVRAEISTVVIPAAHASEVAQIAGVAVIPGTSLTDMVSWLRDGTLHDHACAMSSAPASAEAAGGAGDRR</sequence>
<organism evidence="1 2">
    <name type="scientific">Planotetraspora kaengkrachanensis</name>
    <dbReference type="NCBI Taxonomy" id="575193"/>
    <lineage>
        <taxon>Bacteria</taxon>
        <taxon>Bacillati</taxon>
        <taxon>Actinomycetota</taxon>
        <taxon>Actinomycetes</taxon>
        <taxon>Streptosporangiales</taxon>
        <taxon>Streptosporangiaceae</taxon>
        <taxon>Planotetraspora</taxon>
    </lineage>
</organism>
<dbReference type="EMBL" id="BONV01000011">
    <property type="protein sequence ID" value="GIG79975.1"/>
    <property type="molecule type" value="Genomic_DNA"/>
</dbReference>
<dbReference type="InterPro" id="IPR014721">
    <property type="entry name" value="Ribsml_uS5_D2-typ_fold_subgr"/>
</dbReference>
<protein>
    <submittedName>
        <fullName evidence="1">Uncharacterized protein</fullName>
    </submittedName>
</protein>
<dbReference type="Pfam" id="PF13541">
    <property type="entry name" value="ChlI"/>
    <property type="match status" value="1"/>
</dbReference>